<protein>
    <submittedName>
        <fullName evidence="10">Response regulator transcription factor</fullName>
    </submittedName>
</protein>
<feature type="compositionally biased region" description="Basic residues" evidence="6">
    <location>
        <begin position="213"/>
        <end position="238"/>
    </location>
</feature>
<dbReference type="SUPFAM" id="SSF46894">
    <property type="entry name" value="C-terminal effector domain of the bipartite response regulators"/>
    <property type="match status" value="1"/>
</dbReference>
<dbReference type="GO" id="GO:0006355">
    <property type="term" value="P:regulation of DNA-templated transcription"/>
    <property type="evidence" value="ECO:0007669"/>
    <property type="project" value="InterPro"/>
</dbReference>
<evidence type="ECO:0000256" key="6">
    <source>
        <dbReference type="SAM" id="MobiDB-lite"/>
    </source>
</evidence>
<evidence type="ECO:0000259" key="9">
    <source>
        <dbReference type="PROSITE" id="PS50110"/>
    </source>
</evidence>
<keyword evidence="2" id="KW-0805">Transcription regulation</keyword>
<evidence type="ECO:0000256" key="1">
    <source>
        <dbReference type="ARBA" id="ARBA00022553"/>
    </source>
</evidence>
<proteinExistence type="predicted"/>
<dbReference type="PANTHER" id="PTHR43214">
    <property type="entry name" value="TWO-COMPONENT RESPONSE REGULATOR"/>
    <property type="match status" value="1"/>
</dbReference>
<keyword evidence="7" id="KW-1133">Transmembrane helix</keyword>
<evidence type="ECO:0000256" key="3">
    <source>
        <dbReference type="ARBA" id="ARBA00023125"/>
    </source>
</evidence>
<dbReference type="InterPro" id="IPR001789">
    <property type="entry name" value="Sig_transdc_resp-reg_receiver"/>
</dbReference>
<dbReference type="EMBL" id="CP049257">
    <property type="protein sequence ID" value="QIG45789.1"/>
    <property type="molecule type" value="Genomic_DNA"/>
</dbReference>
<keyword evidence="7" id="KW-0472">Membrane</keyword>
<evidence type="ECO:0000256" key="2">
    <source>
        <dbReference type="ARBA" id="ARBA00023015"/>
    </source>
</evidence>
<dbReference type="Pfam" id="PF00196">
    <property type="entry name" value="GerE"/>
    <property type="match status" value="1"/>
</dbReference>
<dbReference type="Gene3D" id="3.40.50.2300">
    <property type="match status" value="1"/>
</dbReference>
<dbReference type="GO" id="GO:0003677">
    <property type="term" value="F:DNA binding"/>
    <property type="evidence" value="ECO:0007669"/>
    <property type="project" value="UniProtKB-KW"/>
</dbReference>
<feature type="region of interest" description="Disordered" evidence="6">
    <location>
        <begin position="51"/>
        <end position="250"/>
    </location>
</feature>
<dbReference type="Pfam" id="PF00072">
    <property type="entry name" value="Response_reg"/>
    <property type="match status" value="1"/>
</dbReference>
<feature type="compositionally biased region" description="Basic and acidic residues" evidence="6">
    <location>
        <begin position="58"/>
        <end position="74"/>
    </location>
</feature>
<gene>
    <name evidence="10" type="ORF">G5V58_06325</name>
</gene>
<dbReference type="PROSITE" id="PS50110">
    <property type="entry name" value="RESPONSE_REGULATORY"/>
    <property type="match status" value="1"/>
</dbReference>
<dbReference type="CDD" id="cd17535">
    <property type="entry name" value="REC_NarL-like"/>
    <property type="match status" value="1"/>
</dbReference>
<dbReference type="AlphaFoldDB" id="A0A6G6WKM8"/>
<sequence length="487" mass="52437">MTWRDLAWTLWAVTVGWVVSLLVVVLLLGGGDGVLLVVRLLPAAADALVGGPVLPVPEQHRDPRAPGRDADPQPRGRRRPLRRRAAAPGARPARRDPGAAGRGVDEPGDGRGAVRAGPGRGAPHGLRGPRGHVGRDRRPALGGPGHPPARARRPRPGRGDPCAGPGHGGAGGGRRHAGRAPARAGGVGGLLRGRRVPGQLGQARRALPVVGRARPRRCGAARGGRRRRPRRRRRRRGDRHAGRDATPRRLRRHDVGVQPRRWAHDRHPGGPVPPQRLVLAEDNALLRAGLTQLLEGSGFEVARAVDNAPALDEALADPEMQGAVLDVRMPPTFTDEGLRAAIAVRERRPGFPVLVLSQYVEQLYARELLASGEGAVGYLLKDRVSDVRQFVDGVRRVLDGGTVLDPEVVATVMARRRDEPLDRLTDREREVLALMAEGRSNVAVGAALHVTEKAVAKHINSIFAKLDLPVDLEVNRRVQAVLAYLRL</sequence>
<reference evidence="10 11" key="1">
    <citation type="submission" date="2020-02" db="EMBL/GenBank/DDBJ databases">
        <title>Full genome sequence of Nocardioides sp. R-3366.</title>
        <authorList>
            <person name="Im W.-T."/>
        </authorList>
    </citation>
    <scope>NUCLEOTIDE SEQUENCE [LARGE SCALE GENOMIC DNA]</scope>
    <source>
        <strain evidence="10 11">R-3366</strain>
    </source>
</reference>
<feature type="domain" description="HTH luxR-type" evidence="8">
    <location>
        <begin position="417"/>
        <end position="487"/>
    </location>
</feature>
<feature type="compositionally biased region" description="Low complexity" evidence="6">
    <location>
        <begin position="113"/>
        <end position="126"/>
    </location>
</feature>
<dbReference type="Proteomes" id="UP000502996">
    <property type="component" value="Chromosome"/>
</dbReference>
<feature type="compositionally biased region" description="Basic and acidic residues" evidence="6">
    <location>
        <begin position="93"/>
        <end position="109"/>
    </location>
</feature>
<dbReference type="PANTHER" id="PTHR43214:SF24">
    <property type="entry name" value="TRANSCRIPTIONAL REGULATORY PROTEIN NARL-RELATED"/>
    <property type="match status" value="1"/>
</dbReference>
<dbReference type="InterPro" id="IPR016032">
    <property type="entry name" value="Sig_transdc_resp-reg_C-effctor"/>
</dbReference>
<evidence type="ECO:0000259" key="8">
    <source>
        <dbReference type="PROSITE" id="PS50043"/>
    </source>
</evidence>
<keyword evidence="1 5" id="KW-0597">Phosphoprotein</keyword>
<dbReference type="PROSITE" id="PS50043">
    <property type="entry name" value="HTH_LUXR_2"/>
    <property type="match status" value="1"/>
</dbReference>
<evidence type="ECO:0000313" key="11">
    <source>
        <dbReference type="Proteomes" id="UP000502996"/>
    </source>
</evidence>
<evidence type="ECO:0000313" key="10">
    <source>
        <dbReference type="EMBL" id="QIG45789.1"/>
    </source>
</evidence>
<organism evidence="10 11">
    <name type="scientific">Nocardioides anomalus</name>
    <dbReference type="NCBI Taxonomy" id="2712223"/>
    <lineage>
        <taxon>Bacteria</taxon>
        <taxon>Bacillati</taxon>
        <taxon>Actinomycetota</taxon>
        <taxon>Actinomycetes</taxon>
        <taxon>Propionibacteriales</taxon>
        <taxon>Nocardioidaceae</taxon>
        <taxon>Nocardioides</taxon>
    </lineage>
</organism>
<dbReference type="SUPFAM" id="SSF52172">
    <property type="entry name" value="CheY-like"/>
    <property type="match status" value="1"/>
</dbReference>
<feature type="domain" description="Response regulatory" evidence="9">
    <location>
        <begin position="276"/>
        <end position="396"/>
    </location>
</feature>
<evidence type="ECO:0000256" key="4">
    <source>
        <dbReference type="ARBA" id="ARBA00023163"/>
    </source>
</evidence>
<dbReference type="SMART" id="SM00448">
    <property type="entry name" value="REC"/>
    <property type="match status" value="1"/>
</dbReference>
<dbReference type="CDD" id="cd06170">
    <property type="entry name" value="LuxR_C_like"/>
    <property type="match status" value="1"/>
</dbReference>
<dbReference type="InterPro" id="IPR011006">
    <property type="entry name" value="CheY-like_superfamily"/>
</dbReference>
<dbReference type="InterPro" id="IPR039420">
    <property type="entry name" value="WalR-like"/>
</dbReference>
<evidence type="ECO:0000256" key="5">
    <source>
        <dbReference type="PROSITE-ProRule" id="PRU00169"/>
    </source>
</evidence>
<feature type="modified residue" description="4-aspartylphosphate" evidence="5">
    <location>
        <position position="326"/>
    </location>
</feature>
<keyword evidence="7" id="KW-0812">Transmembrane</keyword>
<dbReference type="InterPro" id="IPR058245">
    <property type="entry name" value="NreC/VraR/RcsB-like_REC"/>
</dbReference>
<dbReference type="PRINTS" id="PR00038">
    <property type="entry name" value="HTHLUXR"/>
</dbReference>
<dbReference type="KEGG" id="nano:G5V58_06325"/>
<evidence type="ECO:0000256" key="7">
    <source>
        <dbReference type="SAM" id="Phobius"/>
    </source>
</evidence>
<dbReference type="GO" id="GO:0000160">
    <property type="term" value="P:phosphorelay signal transduction system"/>
    <property type="evidence" value="ECO:0007669"/>
    <property type="project" value="InterPro"/>
</dbReference>
<keyword evidence="11" id="KW-1185">Reference proteome</keyword>
<name>A0A6G6WKM8_9ACTN</name>
<dbReference type="InterPro" id="IPR000792">
    <property type="entry name" value="Tscrpt_reg_LuxR_C"/>
</dbReference>
<feature type="compositionally biased region" description="Basic residues" evidence="6">
    <location>
        <begin position="75"/>
        <end position="85"/>
    </location>
</feature>
<feature type="transmembrane region" description="Helical" evidence="7">
    <location>
        <begin position="6"/>
        <end position="29"/>
    </location>
</feature>
<keyword evidence="3" id="KW-0238">DNA-binding</keyword>
<keyword evidence="4" id="KW-0804">Transcription</keyword>
<accession>A0A6G6WKM8</accession>
<dbReference type="SMART" id="SM00421">
    <property type="entry name" value="HTH_LUXR"/>
    <property type="match status" value="1"/>
</dbReference>